<dbReference type="EMBL" id="LT934124">
    <property type="protein sequence ID" value="VAI94393.1"/>
    <property type="molecule type" value="Genomic_DNA"/>
</dbReference>
<dbReference type="Gene3D" id="3.80.10.10">
    <property type="entry name" value="Ribonuclease Inhibitor"/>
    <property type="match status" value="1"/>
</dbReference>
<dbReference type="OMA" id="CKEPIIS"/>
<name>A0A9R1AG22_TRITD</name>
<gene>
    <name evidence="1" type="ORF">TRITD_7Bv1G234150</name>
</gene>
<reference evidence="1 2" key="1">
    <citation type="submission" date="2017-09" db="EMBL/GenBank/DDBJ databases">
        <authorList>
            <consortium name="International Durum Wheat Genome Sequencing Consortium (IDWGSC)"/>
            <person name="Milanesi L."/>
        </authorList>
    </citation>
    <scope>NUCLEOTIDE SEQUENCE [LARGE SCALE GENOMIC DNA]</scope>
    <source>
        <strain evidence="2">cv. Svevo</strain>
    </source>
</reference>
<dbReference type="Gramene" id="TRITD7Bv1G234150.1">
    <property type="protein sequence ID" value="TRITD7Bv1G234150.1"/>
    <property type="gene ID" value="TRITD7Bv1G234150"/>
</dbReference>
<evidence type="ECO:0000313" key="2">
    <source>
        <dbReference type="Proteomes" id="UP000324705"/>
    </source>
</evidence>
<dbReference type="InterPro" id="IPR032675">
    <property type="entry name" value="LRR_dom_sf"/>
</dbReference>
<dbReference type="AlphaFoldDB" id="A0A9R1AG22"/>
<organism evidence="1 2">
    <name type="scientific">Triticum turgidum subsp. durum</name>
    <name type="common">Durum wheat</name>
    <name type="synonym">Triticum durum</name>
    <dbReference type="NCBI Taxonomy" id="4567"/>
    <lineage>
        <taxon>Eukaryota</taxon>
        <taxon>Viridiplantae</taxon>
        <taxon>Streptophyta</taxon>
        <taxon>Embryophyta</taxon>
        <taxon>Tracheophyta</taxon>
        <taxon>Spermatophyta</taxon>
        <taxon>Magnoliopsida</taxon>
        <taxon>Liliopsida</taxon>
        <taxon>Poales</taxon>
        <taxon>Poaceae</taxon>
        <taxon>BOP clade</taxon>
        <taxon>Pooideae</taxon>
        <taxon>Triticodae</taxon>
        <taxon>Triticeae</taxon>
        <taxon>Triticinae</taxon>
        <taxon>Triticum</taxon>
    </lineage>
</organism>
<dbReference type="SUPFAM" id="SSF52058">
    <property type="entry name" value="L domain-like"/>
    <property type="match status" value="1"/>
</dbReference>
<protein>
    <submittedName>
        <fullName evidence="1">Uncharacterized protein</fullName>
    </submittedName>
</protein>
<keyword evidence="2" id="KW-1185">Reference proteome</keyword>
<evidence type="ECO:0000313" key="1">
    <source>
        <dbReference type="EMBL" id="VAI94393.1"/>
    </source>
</evidence>
<proteinExistence type="predicted"/>
<dbReference type="Proteomes" id="UP000324705">
    <property type="component" value="Chromosome 7B"/>
</dbReference>
<sequence>MPFSLEKLDIRHCVVAADFFSSDLPHLKDLSMRWCRSSASLSIGHLTSLQRLSLRNLQDLCFLEGLSSLQLSSAQFVHVPNLNMKFISQLRVKNNLHVSSSVMLNHMLSDEGFTVQKFLGLEGCNESFTFEESADCSSIKCLLFFDCEISSLPGNLKCFSCLRTVKIIKCHNISFLPDLPSSLNRIEMCGSELLRDSCQAPDGDSWPKIEHIRFKGFN</sequence>
<accession>A0A9R1AG22</accession>